<dbReference type="Proteomes" id="UP000650477">
    <property type="component" value="Unassembled WGS sequence"/>
</dbReference>
<dbReference type="InterPro" id="IPR003509">
    <property type="entry name" value="UPF0102_YraN-like"/>
</dbReference>
<dbReference type="NCBIfam" id="TIGR00252">
    <property type="entry name" value="YraN family protein"/>
    <property type="match status" value="1"/>
</dbReference>
<dbReference type="InterPro" id="IPR011856">
    <property type="entry name" value="tRNA_endonuc-like_dom_sf"/>
</dbReference>
<dbReference type="Gene3D" id="3.40.1350.10">
    <property type="match status" value="1"/>
</dbReference>
<dbReference type="OrthoDB" id="9794876at2"/>
<reference evidence="3" key="1">
    <citation type="submission" date="2017-12" db="EMBL/GenBank/DDBJ databases">
        <title>Genome sequencing and analysis.</title>
        <authorList>
            <person name="Huang Y.-T."/>
        </authorList>
    </citation>
    <scope>NUCLEOTIDE SEQUENCE</scope>
    <source>
        <strain evidence="3">VGH116</strain>
    </source>
</reference>
<dbReference type="GeneID" id="93359317"/>
<dbReference type="STRING" id="582.AL531_12330"/>
<dbReference type="PANTHER" id="PTHR34039">
    <property type="entry name" value="UPF0102 PROTEIN YRAN"/>
    <property type="match status" value="1"/>
</dbReference>
<dbReference type="EMBL" id="PKLF01000006">
    <property type="protein sequence ID" value="MBE8612343.1"/>
    <property type="molecule type" value="Genomic_DNA"/>
</dbReference>
<accession>A0A0A2R5V0</accession>
<evidence type="ECO:0000256" key="2">
    <source>
        <dbReference type="HAMAP-Rule" id="MF_00048"/>
    </source>
</evidence>
<evidence type="ECO:0000313" key="4">
    <source>
        <dbReference type="Proteomes" id="UP000650477"/>
    </source>
</evidence>
<protein>
    <recommendedName>
        <fullName evidence="2">UPF0102 protein CYG68_07895</fullName>
    </recommendedName>
</protein>
<dbReference type="CDD" id="cd20736">
    <property type="entry name" value="PoNe_Nuclease"/>
    <property type="match status" value="1"/>
</dbReference>
<gene>
    <name evidence="3" type="ORF">CYG68_07895</name>
</gene>
<sequence length="120" mass="14077">MLTWLTGRRHEQFARRWLEQQGLTFVAQNVRFRRGEIDLIMRDSGTWVFTEVRYRRNAHYGGAAASVTKTKQRRLLYAASCWLSQQQLSMLTCDCRFDICAITGDHIDWLKNAFGHADFC</sequence>
<dbReference type="PANTHER" id="PTHR34039:SF1">
    <property type="entry name" value="UPF0102 PROTEIN YRAN"/>
    <property type="match status" value="1"/>
</dbReference>
<evidence type="ECO:0000256" key="1">
    <source>
        <dbReference type="ARBA" id="ARBA00006738"/>
    </source>
</evidence>
<dbReference type="NCBIfam" id="NF009150">
    <property type="entry name" value="PRK12497.1-3"/>
    <property type="match status" value="1"/>
</dbReference>
<dbReference type="GO" id="GO:0003676">
    <property type="term" value="F:nucleic acid binding"/>
    <property type="evidence" value="ECO:0007669"/>
    <property type="project" value="InterPro"/>
</dbReference>
<organism evidence="3 4">
    <name type="scientific">Morganella morganii</name>
    <name type="common">Proteus morganii</name>
    <dbReference type="NCBI Taxonomy" id="582"/>
    <lineage>
        <taxon>Bacteria</taxon>
        <taxon>Pseudomonadati</taxon>
        <taxon>Pseudomonadota</taxon>
        <taxon>Gammaproteobacteria</taxon>
        <taxon>Enterobacterales</taxon>
        <taxon>Morganellaceae</taxon>
        <taxon>Morganella</taxon>
    </lineage>
</organism>
<dbReference type="SUPFAM" id="SSF52980">
    <property type="entry name" value="Restriction endonuclease-like"/>
    <property type="match status" value="1"/>
</dbReference>
<name>A0A0A2R5V0_MORMO</name>
<dbReference type="InterPro" id="IPR011335">
    <property type="entry name" value="Restrct_endonuc-II-like"/>
</dbReference>
<dbReference type="AlphaFoldDB" id="A0A0A2R5V0"/>
<comment type="caution">
    <text evidence="3">The sequence shown here is derived from an EMBL/GenBank/DDBJ whole genome shotgun (WGS) entry which is preliminary data.</text>
</comment>
<dbReference type="HAMAP" id="MF_00048">
    <property type="entry name" value="UPF0102"/>
    <property type="match status" value="1"/>
</dbReference>
<proteinExistence type="inferred from homology"/>
<comment type="similarity">
    <text evidence="1 2">Belongs to the UPF0102 family.</text>
</comment>
<dbReference type="Pfam" id="PF02021">
    <property type="entry name" value="UPF0102"/>
    <property type="match status" value="1"/>
</dbReference>
<dbReference type="RefSeq" id="WP_004236359.1">
    <property type="nucleotide sequence ID" value="NZ_ABGYJJ040000001.1"/>
</dbReference>
<evidence type="ECO:0000313" key="3">
    <source>
        <dbReference type="EMBL" id="MBE8612343.1"/>
    </source>
</evidence>